<feature type="domain" description="RNA-binding S4" evidence="6">
    <location>
        <begin position="24"/>
        <end position="92"/>
    </location>
</feature>
<dbReference type="SUPFAM" id="SSF55174">
    <property type="entry name" value="Alpha-L RNA-binding motif"/>
    <property type="match status" value="1"/>
</dbReference>
<reference evidence="7 8" key="1">
    <citation type="submission" date="2017-12" db="EMBL/GenBank/DDBJ databases">
        <title>Chromulinavorax destructans is a abundant pathogen of dominant heterotrophic picoflagllates.</title>
        <authorList>
            <person name="Deeg C.M."/>
            <person name="Zimmer M."/>
            <person name="Suttle C.A."/>
        </authorList>
    </citation>
    <scope>NUCLEOTIDE SEQUENCE [LARGE SCALE GENOMIC DNA]</scope>
    <source>
        <strain evidence="7 8">SeV1</strain>
    </source>
</reference>
<evidence type="ECO:0000259" key="6">
    <source>
        <dbReference type="SMART" id="SM00363"/>
    </source>
</evidence>
<dbReference type="GO" id="GO:0120159">
    <property type="term" value="F:rRNA pseudouridine synthase activity"/>
    <property type="evidence" value="ECO:0007669"/>
    <property type="project" value="UniProtKB-ARBA"/>
</dbReference>
<accession>A0A345ZBK5</accession>
<dbReference type="SMART" id="SM00363">
    <property type="entry name" value="S4"/>
    <property type="match status" value="1"/>
</dbReference>
<dbReference type="Gene3D" id="3.30.2350.10">
    <property type="entry name" value="Pseudouridine synthase"/>
    <property type="match status" value="1"/>
</dbReference>
<dbReference type="InterPro" id="IPR006224">
    <property type="entry name" value="PsdUridine_synth_RluA-like_CS"/>
</dbReference>
<dbReference type="GO" id="GO:0003723">
    <property type="term" value="F:RNA binding"/>
    <property type="evidence" value="ECO:0007669"/>
    <property type="project" value="UniProtKB-KW"/>
</dbReference>
<dbReference type="InterPro" id="IPR020103">
    <property type="entry name" value="PsdUridine_synth_cat_dom_sf"/>
</dbReference>
<dbReference type="InterPro" id="IPR002942">
    <property type="entry name" value="S4_RNA-bd"/>
</dbReference>
<dbReference type="AlphaFoldDB" id="A0A345ZBK5"/>
<dbReference type="GO" id="GO:0000455">
    <property type="term" value="P:enzyme-directed rRNA pseudouridine synthesis"/>
    <property type="evidence" value="ECO:0007669"/>
    <property type="project" value="UniProtKB-ARBA"/>
</dbReference>
<dbReference type="CDD" id="cd00165">
    <property type="entry name" value="S4"/>
    <property type="match status" value="1"/>
</dbReference>
<evidence type="ECO:0000256" key="5">
    <source>
        <dbReference type="RuleBase" id="RU362028"/>
    </source>
</evidence>
<evidence type="ECO:0000256" key="2">
    <source>
        <dbReference type="ARBA" id="ARBA00023235"/>
    </source>
</evidence>
<name>A0A345ZBK5_9BACT</name>
<evidence type="ECO:0000313" key="7">
    <source>
        <dbReference type="EMBL" id="AXK60672.1"/>
    </source>
</evidence>
<evidence type="ECO:0000256" key="4">
    <source>
        <dbReference type="PROSITE-ProRule" id="PRU00182"/>
    </source>
</evidence>
<gene>
    <name evidence="7" type="ORF">C0J27_02870</name>
</gene>
<dbReference type="SUPFAM" id="SSF55120">
    <property type="entry name" value="Pseudouridine synthase"/>
    <property type="match status" value="1"/>
</dbReference>
<dbReference type="CDD" id="cd02869">
    <property type="entry name" value="PseudoU_synth_RluA_like"/>
    <property type="match status" value="1"/>
</dbReference>
<organism evidence="7 8">
    <name type="scientific">Candidatus Chromulinivorax destructor</name>
    <dbReference type="NCBI Taxonomy" id="2066483"/>
    <lineage>
        <taxon>Bacteria</taxon>
        <taxon>Candidatus Babelota</taxon>
        <taxon>Candidatus Babeliae</taxon>
        <taxon>Candidatus Babeliales</taxon>
        <taxon>Candidatus Chromulinivoraceae</taxon>
        <taxon>Candidatus Chromulinivorax</taxon>
    </lineage>
</organism>
<dbReference type="Proteomes" id="UP000254834">
    <property type="component" value="Chromosome"/>
</dbReference>
<dbReference type="Pfam" id="PF01479">
    <property type="entry name" value="S4"/>
    <property type="match status" value="1"/>
</dbReference>
<proteinExistence type="inferred from homology"/>
<dbReference type="InterPro" id="IPR036986">
    <property type="entry name" value="S4_RNA-bd_sf"/>
</dbReference>
<evidence type="ECO:0000313" key="8">
    <source>
        <dbReference type="Proteomes" id="UP000254834"/>
    </source>
</evidence>
<dbReference type="PANTHER" id="PTHR21600:SF44">
    <property type="entry name" value="RIBOSOMAL LARGE SUBUNIT PSEUDOURIDINE SYNTHASE D"/>
    <property type="match status" value="1"/>
</dbReference>
<dbReference type="Gene3D" id="3.10.290.10">
    <property type="entry name" value="RNA-binding S4 domain"/>
    <property type="match status" value="1"/>
</dbReference>
<evidence type="ECO:0000256" key="1">
    <source>
        <dbReference type="ARBA" id="ARBA00010876"/>
    </source>
</evidence>
<dbReference type="PROSITE" id="PS01129">
    <property type="entry name" value="PSI_RLU"/>
    <property type="match status" value="1"/>
</dbReference>
<dbReference type="Pfam" id="PF00849">
    <property type="entry name" value="PseudoU_synth_2"/>
    <property type="match status" value="1"/>
</dbReference>
<comment type="similarity">
    <text evidence="1 5">Belongs to the pseudouridine synthase RluA family.</text>
</comment>
<dbReference type="PROSITE" id="PS50889">
    <property type="entry name" value="S4"/>
    <property type="match status" value="1"/>
</dbReference>
<dbReference type="NCBIfam" id="TIGR00005">
    <property type="entry name" value="rluA_subfam"/>
    <property type="match status" value="1"/>
</dbReference>
<feature type="active site" evidence="3">
    <location>
        <position position="152"/>
    </location>
</feature>
<protein>
    <recommendedName>
        <fullName evidence="5">Pseudouridine synthase</fullName>
        <ecNumber evidence="5">5.4.99.-</ecNumber>
    </recommendedName>
</protein>
<dbReference type="InterPro" id="IPR006145">
    <property type="entry name" value="PsdUridine_synth_RsuA/RluA"/>
</dbReference>
<dbReference type="EC" id="5.4.99.-" evidence="5"/>
<sequence>MNNDPVIQENDSFSIKISCMQAGQRIDIFLSEKFPMFSRTLVKKLLNNQQVLINKFTTAKPSYMLKEDDVITLLSIPMPMTRAAKEVPDNLGITIVARHDDFLIINKPAGVVVHPPQETYAGIALTDWLIKEFPQIIYAGQKERPGIVHRLDRNTSGIMIIALTDQAHTTFSKMFKNREIQKTYIALVMGHPEQTGSIDYVISRHPVHKNMMHATPGISESGQARDALTNYKVLQYFDTYSLVQVKPKTGRTHQIRVHFKALGHALLGDTVYGLKSKKLPYHALHAQSLEFVYQGVAYSFTTKIDAKLQEIIDTSIPLKENPL</sequence>
<dbReference type="KEGG" id="cdes:C0J27_02870"/>
<comment type="function">
    <text evidence="5">Responsible for synthesis of pseudouridine from uracil.</text>
</comment>
<dbReference type="PANTHER" id="PTHR21600">
    <property type="entry name" value="MITOCHONDRIAL RNA PSEUDOURIDINE SYNTHASE"/>
    <property type="match status" value="1"/>
</dbReference>
<dbReference type="InterPro" id="IPR006225">
    <property type="entry name" value="PsdUridine_synth_RluC/D"/>
</dbReference>
<keyword evidence="8" id="KW-1185">Reference proteome</keyword>
<keyword evidence="4" id="KW-0694">RNA-binding</keyword>
<evidence type="ECO:0000256" key="3">
    <source>
        <dbReference type="PIRSR" id="PIRSR606225-1"/>
    </source>
</evidence>
<dbReference type="InterPro" id="IPR050188">
    <property type="entry name" value="RluA_PseudoU_synthase"/>
</dbReference>
<dbReference type="OrthoDB" id="9807829at2"/>
<keyword evidence="2 5" id="KW-0413">Isomerase</keyword>
<comment type="catalytic activity">
    <reaction evidence="5">
        <text>a uridine in RNA = a pseudouridine in RNA</text>
        <dbReference type="Rhea" id="RHEA:48348"/>
        <dbReference type="Rhea" id="RHEA-COMP:12068"/>
        <dbReference type="Rhea" id="RHEA-COMP:12069"/>
        <dbReference type="ChEBI" id="CHEBI:65314"/>
        <dbReference type="ChEBI" id="CHEBI:65315"/>
    </reaction>
</comment>
<dbReference type="RefSeq" id="WP_115585687.1">
    <property type="nucleotide sequence ID" value="NZ_CP025544.1"/>
</dbReference>
<dbReference type="EMBL" id="CP025544">
    <property type="protein sequence ID" value="AXK60672.1"/>
    <property type="molecule type" value="Genomic_DNA"/>
</dbReference>